<evidence type="ECO:0000313" key="2">
    <source>
        <dbReference type="EMBL" id="KAH9290317.1"/>
    </source>
</evidence>
<gene>
    <name evidence="2" type="ORF">KI387_034434</name>
</gene>
<dbReference type="EMBL" id="JAHRHJ020003813">
    <property type="protein sequence ID" value="KAH9290317.1"/>
    <property type="molecule type" value="Genomic_DNA"/>
</dbReference>
<protein>
    <submittedName>
        <fullName evidence="2">Uncharacterized protein</fullName>
    </submittedName>
</protein>
<comment type="caution">
    <text evidence="2">The sequence shown here is derived from an EMBL/GenBank/DDBJ whole genome shotgun (WGS) entry which is preliminary data.</text>
</comment>
<dbReference type="AlphaFoldDB" id="A0AA38C506"/>
<feature type="non-terminal residue" evidence="2">
    <location>
        <position position="50"/>
    </location>
</feature>
<evidence type="ECO:0000313" key="3">
    <source>
        <dbReference type="Proteomes" id="UP000824469"/>
    </source>
</evidence>
<feature type="compositionally biased region" description="Acidic residues" evidence="1">
    <location>
        <begin position="1"/>
        <end position="28"/>
    </location>
</feature>
<keyword evidence="3" id="KW-1185">Reference proteome</keyword>
<feature type="compositionally biased region" description="Basic and acidic residues" evidence="1">
    <location>
        <begin position="29"/>
        <end position="50"/>
    </location>
</feature>
<name>A0AA38C506_TAXCH</name>
<dbReference type="Proteomes" id="UP000824469">
    <property type="component" value="Unassembled WGS sequence"/>
</dbReference>
<proteinExistence type="predicted"/>
<reference evidence="2 3" key="1">
    <citation type="journal article" date="2021" name="Nat. Plants">
        <title>The Taxus genome provides insights into paclitaxel biosynthesis.</title>
        <authorList>
            <person name="Xiong X."/>
            <person name="Gou J."/>
            <person name="Liao Q."/>
            <person name="Li Y."/>
            <person name="Zhou Q."/>
            <person name="Bi G."/>
            <person name="Li C."/>
            <person name="Du R."/>
            <person name="Wang X."/>
            <person name="Sun T."/>
            <person name="Guo L."/>
            <person name="Liang H."/>
            <person name="Lu P."/>
            <person name="Wu Y."/>
            <person name="Zhang Z."/>
            <person name="Ro D.K."/>
            <person name="Shang Y."/>
            <person name="Huang S."/>
            <person name="Yan J."/>
        </authorList>
    </citation>
    <scope>NUCLEOTIDE SEQUENCE [LARGE SCALE GENOMIC DNA]</scope>
    <source>
        <strain evidence="2">Ta-2019</strain>
    </source>
</reference>
<accession>A0AA38C506</accession>
<sequence>SESEEFTGGEMEEETEAEVNESGVEEESDPKWHDTQDILYVERAEQSAER</sequence>
<organism evidence="2 3">
    <name type="scientific">Taxus chinensis</name>
    <name type="common">Chinese yew</name>
    <name type="synonym">Taxus wallichiana var. chinensis</name>
    <dbReference type="NCBI Taxonomy" id="29808"/>
    <lineage>
        <taxon>Eukaryota</taxon>
        <taxon>Viridiplantae</taxon>
        <taxon>Streptophyta</taxon>
        <taxon>Embryophyta</taxon>
        <taxon>Tracheophyta</taxon>
        <taxon>Spermatophyta</taxon>
        <taxon>Pinopsida</taxon>
        <taxon>Pinidae</taxon>
        <taxon>Conifers II</taxon>
        <taxon>Cupressales</taxon>
        <taxon>Taxaceae</taxon>
        <taxon>Taxus</taxon>
    </lineage>
</organism>
<feature type="non-terminal residue" evidence="2">
    <location>
        <position position="1"/>
    </location>
</feature>
<evidence type="ECO:0000256" key="1">
    <source>
        <dbReference type="SAM" id="MobiDB-lite"/>
    </source>
</evidence>
<feature type="region of interest" description="Disordered" evidence="1">
    <location>
        <begin position="1"/>
        <end position="50"/>
    </location>
</feature>